<dbReference type="RefSeq" id="WP_213235754.1">
    <property type="nucleotide sequence ID" value="NZ_JAHBCL010000006.1"/>
</dbReference>
<keyword evidence="2" id="KW-1185">Reference proteome</keyword>
<dbReference type="Pfam" id="PF01257">
    <property type="entry name" value="2Fe-2S_thioredx"/>
    <property type="match status" value="1"/>
</dbReference>
<organism evidence="1 2">
    <name type="scientific">Fusibacter paucivorans</name>
    <dbReference type="NCBI Taxonomy" id="76009"/>
    <lineage>
        <taxon>Bacteria</taxon>
        <taxon>Bacillati</taxon>
        <taxon>Bacillota</taxon>
        <taxon>Clostridia</taxon>
        <taxon>Eubacteriales</taxon>
        <taxon>Eubacteriales Family XII. Incertae Sedis</taxon>
        <taxon>Fusibacter</taxon>
    </lineage>
</organism>
<dbReference type="EMBL" id="JAHBCL010000006">
    <property type="protein sequence ID" value="MBS7525968.1"/>
    <property type="molecule type" value="Genomic_DNA"/>
</dbReference>
<proteinExistence type="predicted"/>
<comment type="caution">
    <text evidence="1">The sequence shown here is derived from an EMBL/GenBank/DDBJ whole genome shotgun (WGS) entry which is preliminary data.</text>
</comment>
<gene>
    <name evidence="1" type="ORF">KHM83_04655</name>
</gene>
<accession>A0ABS5PLC5</accession>
<evidence type="ECO:0000313" key="1">
    <source>
        <dbReference type="EMBL" id="MBS7525968.1"/>
    </source>
</evidence>
<dbReference type="Proteomes" id="UP000746471">
    <property type="component" value="Unassembled WGS sequence"/>
</dbReference>
<dbReference type="InterPro" id="IPR036249">
    <property type="entry name" value="Thioredoxin-like_sf"/>
</dbReference>
<sequence length="102" mass="11145">MEKPKHHIFVCASTRLNGKVTGTCERKESHNLLAMINEELSDRDLEADVMVTSTGCLGLCDKGPIVIIYPEGTWYGEVAEDDIPEILDALEAGEVVESLVIA</sequence>
<dbReference type="SUPFAM" id="SSF52833">
    <property type="entry name" value="Thioredoxin-like"/>
    <property type="match status" value="1"/>
</dbReference>
<dbReference type="CDD" id="cd02980">
    <property type="entry name" value="TRX_Fd_family"/>
    <property type="match status" value="1"/>
</dbReference>
<name>A0ABS5PLC5_9FIRM</name>
<reference evidence="1 2" key="1">
    <citation type="submission" date="2021-05" db="EMBL/GenBank/DDBJ databases">
        <title>Fusibacter ferrireducens sp. nov., an anaerobic, sulfur- and Fe-reducing bacterium isolated from the mangrove sediment.</title>
        <authorList>
            <person name="Qiu D."/>
        </authorList>
    </citation>
    <scope>NUCLEOTIDE SEQUENCE [LARGE SCALE GENOMIC DNA]</scope>
    <source>
        <strain evidence="1 2">DSM 12116</strain>
    </source>
</reference>
<protein>
    <submittedName>
        <fullName evidence="1">(2Fe-2S) ferredoxin domain-containing protein</fullName>
    </submittedName>
</protein>
<evidence type="ECO:0000313" key="2">
    <source>
        <dbReference type="Proteomes" id="UP000746471"/>
    </source>
</evidence>
<dbReference type="Gene3D" id="3.40.30.10">
    <property type="entry name" value="Glutaredoxin"/>
    <property type="match status" value="1"/>
</dbReference>